<reference evidence="3" key="1">
    <citation type="journal article" date="2020" name="Fungal Divers.">
        <title>Resolving the Mortierellaceae phylogeny through synthesis of multi-gene phylogenetics and phylogenomics.</title>
        <authorList>
            <person name="Vandepol N."/>
            <person name="Liber J."/>
            <person name="Desiro A."/>
            <person name="Na H."/>
            <person name="Kennedy M."/>
            <person name="Barry K."/>
            <person name="Grigoriev I.V."/>
            <person name="Miller A.N."/>
            <person name="O'Donnell K."/>
            <person name="Stajich J.E."/>
            <person name="Bonito G."/>
        </authorList>
    </citation>
    <scope>NUCLEOTIDE SEQUENCE</scope>
    <source>
        <strain evidence="3">KOD948</strain>
    </source>
</reference>
<dbReference type="Pfam" id="PF00646">
    <property type="entry name" value="F-box"/>
    <property type="match status" value="1"/>
</dbReference>
<gene>
    <name evidence="3" type="ORF">BG011_006386</name>
</gene>
<feature type="domain" description="F-box" evidence="2">
    <location>
        <begin position="32"/>
        <end position="60"/>
    </location>
</feature>
<evidence type="ECO:0000313" key="3">
    <source>
        <dbReference type="EMBL" id="KAG0253392.1"/>
    </source>
</evidence>
<name>A0A9P6PUY3_9FUNG</name>
<evidence type="ECO:0000313" key="4">
    <source>
        <dbReference type="Proteomes" id="UP000726737"/>
    </source>
</evidence>
<feature type="compositionally biased region" description="Low complexity" evidence="1">
    <location>
        <begin position="740"/>
        <end position="754"/>
    </location>
</feature>
<comment type="caution">
    <text evidence="3">The sequence shown here is derived from an EMBL/GenBank/DDBJ whole genome shotgun (WGS) entry which is preliminary data.</text>
</comment>
<feature type="region of interest" description="Disordered" evidence="1">
    <location>
        <begin position="365"/>
        <end position="432"/>
    </location>
</feature>
<feature type="compositionally biased region" description="Basic and acidic residues" evidence="1">
    <location>
        <begin position="448"/>
        <end position="457"/>
    </location>
</feature>
<protein>
    <recommendedName>
        <fullName evidence="2">F-box domain-containing protein</fullName>
    </recommendedName>
</protein>
<feature type="compositionally biased region" description="Acidic residues" evidence="1">
    <location>
        <begin position="404"/>
        <end position="430"/>
    </location>
</feature>
<dbReference type="InterPro" id="IPR032675">
    <property type="entry name" value="LRR_dom_sf"/>
</dbReference>
<feature type="compositionally biased region" description="Acidic residues" evidence="1">
    <location>
        <begin position="368"/>
        <end position="397"/>
    </location>
</feature>
<feature type="region of interest" description="Disordered" evidence="1">
    <location>
        <begin position="448"/>
        <end position="481"/>
    </location>
</feature>
<evidence type="ECO:0000259" key="2">
    <source>
        <dbReference type="Pfam" id="PF00646"/>
    </source>
</evidence>
<dbReference type="EMBL" id="JAAAJA010000461">
    <property type="protein sequence ID" value="KAG0253392.1"/>
    <property type="molecule type" value="Genomic_DNA"/>
</dbReference>
<feature type="region of interest" description="Disordered" evidence="1">
    <location>
        <begin position="605"/>
        <end position="626"/>
    </location>
</feature>
<sequence>MDPASASASGSASPGKAVAQSSTMGIQHIVMSLPPELLETIAAYVHPTSLPACCLVCKAWLPWFRARLWYAFSLTDMTTPKVLNQFQHHYNHIRRLLVVVPCETAVGDNLLGATVFTTYKREANSEPGTARHQQERKTLLDCNRVEAYAVNFVIDELCFREEERAHSRVQVQAALKILENNSAHLRELKVGGVSDPHKTHILKQLAQMPALESLSLDRLFFGYNNRVNIDDLLMILKQSGPTLKCLELEGQDLERYDGRLVQLQQWREEYDCQQAVDKNFKTSGNGNGKPPLTAPSSSSLSAAAATVAAAGATSSKAADSPKLQLTRIRTLILDRSTFDGTILVRLAGVMPELREISLRGTTSLAINDTDDLSGDDYTDGTVSQDEEDFDDDDDDESVPSAEDISTDDGANNEDEEDLWESEDSEDDLDSNSDAADVAAPKAIGAHKVDPVDLHAEDDVIDSDYGADDYDANDYDDYDANDYDDYDANDYDANDYDYDHIYDNEYDNEDNFVDDYDDDADFDAEDYVTGAGGAFPMFGAGGLFHSIQSAVENAFLGTAANPVNKTMISLHKRCPLIEVFDFSDNERDNLSDAFFTLVCKLWGGVTKPKSSTSKRLPKSSTPLPPHSGLKALRAQNVRQLKPSFFHSVLRHCQKDILTELDFSMGADYRSAALDAGARLETPAYNDGILNIMQSCPSLVRLHLEPYPINARSIVKQKTDWVCTKLISLRLCIEFDPPTKPSPAKAKASKATPAKAPKAKSTKTKFARVQSVKVQSAKPKVTKASVKSDDDGWEDDDEEAEIIQIRTKVFQQLGRLTRLEVLILEGGRALPPSQESVFNNMGRARTAPKAPTVKRQYLELSLESGLDYLAPLEKLAYLNVLQLGPHSLQQEPEMKWLENHWPELKKLIGFWDQDKLRKLILEQKKTLDPRPSLLMAAPQVRLRLELDLMLDPKAIRLSKRGIQTDSLLVESLMLREGLETVGVLEKGGRHVLHGPKGVDADGNEVEEETTFSWFVKYNREHQIFRTAGW</sequence>
<feature type="region of interest" description="Disordered" evidence="1">
    <location>
        <begin position="278"/>
        <end position="297"/>
    </location>
</feature>
<keyword evidence="4" id="KW-1185">Reference proteome</keyword>
<dbReference type="AlphaFoldDB" id="A0A9P6PUY3"/>
<dbReference type="Proteomes" id="UP000726737">
    <property type="component" value="Unassembled WGS sequence"/>
</dbReference>
<dbReference type="Gene3D" id="3.80.10.10">
    <property type="entry name" value="Ribonuclease Inhibitor"/>
    <property type="match status" value="1"/>
</dbReference>
<evidence type="ECO:0000256" key="1">
    <source>
        <dbReference type="SAM" id="MobiDB-lite"/>
    </source>
</evidence>
<accession>A0A9P6PUY3</accession>
<organism evidence="3 4">
    <name type="scientific">Mortierella polycephala</name>
    <dbReference type="NCBI Taxonomy" id="41804"/>
    <lineage>
        <taxon>Eukaryota</taxon>
        <taxon>Fungi</taxon>
        <taxon>Fungi incertae sedis</taxon>
        <taxon>Mucoromycota</taxon>
        <taxon>Mortierellomycotina</taxon>
        <taxon>Mortierellomycetes</taxon>
        <taxon>Mortierellales</taxon>
        <taxon>Mortierellaceae</taxon>
        <taxon>Mortierella</taxon>
    </lineage>
</organism>
<dbReference type="OrthoDB" id="2433877at2759"/>
<feature type="compositionally biased region" description="Polar residues" evidence="1">
    <location>
        <begin position="607"/>
        <end position="620"/>
    </location>
</feature>
<feature type="compositionally biased region" description="Acidic residues" evidence="1">
    <location>
        <begin position="458"/>
        <end position="481"/>
    </location>
</feature>
<dbReference type="InterPro" id="IPR036047">
    <property type="entry name" value="F-box-like_dom_sf"/>
</dbReference>
<proteinExistence type="predicted"/>
<dbReference type="CDD" id="cd09917">
    <property type="entry name" value="F-box_SF"/>
    <property type="match status" value="1"/>
</dbReference>
<feature type="region of interest" description="Disordered" evidence="1">
    <location>
        <begin position="738"/>
        <end position="763"/>
    </location>
</feature>
<dbReference type="SUPFAM" id="SSF81383">
    <property type="entry name" value="F-box domain"/>
    <property type="match status" value="1"/>
</dbReference>
<dbReference type="InterPro" id="IPR001810">
    <property type="entry name" value="F-box_dom"/>
</dbReference>